<sequence>MSVKRPRTKIRRAPLRGTLVRYGERVAEVLGEARGQRVMIKSIHADGVERLSAVKWRNLEPLDGQLFDPT</sequence>
<proteinExistence type="predicted"/>
<keyword evidence="2" id="KW-1185">Reference proteome</keyword>
<protein>
    <submittedName>
        <fullName evidence="1">Uncharacterized protein</fullName>
    </submittedName>
</protein>
<reference evidence="1 2" key="1">
    <citation type="submission" date="2014-03" db="EMBL/GenBank/DDBJ databases">
        <title>Draft Genome Sequences of Four Burkholderia Strains.</title>
        <authorList>
            <person name="Liu X.Y."/>
            <person name="Li C.X."/>
            <person name="Xu J.H."/>
        </authorList>
    </citation>
    <scope>NUCLEOTIDE SEQUENCE [LARGE SCALE GENOMIC DNA]</scope>
    <source>
        <strain evidence="1 2">DSM 50014</strain>
    </source>
</reference>
<evidence type="ECO:0000313" key="1">
    <source>
        <dbReference type="EMBL" id="KDR40175.1"/>
    </source>
</evidence>
<dbReference type="RefSeq" id="WP_035934130.1">
    <property type="nucleotide sequence ID" value="NZ_CADFFX010000002.1"/>
</dbReference>
<organism evidence="1 2">
    <name type="scientific">Caballeronia glathei</name>
    <dbReference type="NCBI Taxonomy" id="60547"/>
    <lineage>
        <taxon>Bacteria</taxon>
        <taxon>Pseudomonadati</taxon>
        <taxon>Pseudomonadota</taxon>
        <taxon>Betaproteobacteria</taxon>
        <taxon>Burkholderiales</taxon>
        <taxon>Burkholderiaceae</taxon>
        <taxon>Caballeronia</taxon>
    </lineage>
</organism>
<dbReference type="EMBL" id="JFHC01000045">
    <property type="protein sequence ID" value="KDR40175.1"/>
    <property type="molecule type" value="Genomic_DNA"/>
</dbReference>
<evidence type="ECO:0000313" key="2">
    <source>
        <dbReference type="Proteomes" id="UP000027466"/>
    </source>
</evidence>
<dbReference type="Proteomes" id="UP000027466">
    <property type="component" value="Unassembled WGS sequence"/>
</dbReference>
<dbReference type="AlphaFoldDB" id="A0A069PHX9"/>
<accession>A0A069PHX9</accession>
<dbReference type="STRING" id="60547.GCA_000751215_03706"/>
<name>A0A069PHX9_9BURK</name>
<gene>
    <name evidence="1" type="ORF">BG61_27435</name>
</gene>
<comment type="caution">
    <text evidence="1">The sequence shown here is derived from an EMBL/GenBank/DDBJ whole genome shotgun (WGS) entry which is preliminary data.</text>
</comment>